<accession>A0ABZ3KUU3</accession>
<keyword evidence="2" id="KW-0479">Metal-binding</keyword>
<feature type="region of interest" description="Disordered" evidence="6">
    <location>
        <begin position="1"/>
        <end position="38"/>
    </location>
</feature>
<dbReference type="InterPro" id="IPR051421">
    <property type="entry name" value="RNA_Proc_DNA_Dmg_Regulator"/>
</dbReference>
<evidence type="ECO:0000256" key="3">
    <source>
        <dbReference type="ARBA" id="ARBA00022771"/>
    </source>
</evidence>
<dbReference type="PANTHER" id="PTHR12786">
    <property type="entry name" value="SPLICING FACTOR SF3A-RELATED"/>
    <property type="match status" value="1"/>
</dbReference>
<sequence>MLDKKLFAKGVAPPAPAENDVHESHQADQQQQGGSALAKRRAAALQAALLEAKLSKLCSLLSTVVGDTKGKLEKKQAQTYEEMLAEQEEAGEEAAPAPEEGSEDEDEFIYNPLKLPLGWDGKPIPYWLYKLHGLNQEFKCEICGNYSYWGRRAYERHFKEWRHQNGMRAMGIPNNKNFFEVTKIDDAMALWRDIQAKQKGGFKADQDEEYEDAQGNVYNKRTFLDLKKQGLV</sequence>
<proteinExistence type="predicted"/>
<dbReference type="EMBL" id="MU069839">
    <property type="protein sequence ID" value="KAF5832941.1"/>
    <property type="molecule type" value="Genomic_DNA"/>
</dbReference>
<evidence type="ECO:0000256" key="6">
    <source>
        <dbReference type="SAM" id="MobiDB-lite"/>
    </source>
</evidence>
<keyword evidence="4" id="KW-0862">Zinc</keyword>
<dbReference type="Pfam" id="PF11931">
    <property type="entry name" value="SF3a60_Prp9_C"/>
    <property type="match status" value="1"/>
</dbReference>
<feature type="region of interest" description="Disordered" evidence="6">
    <location>
        <begin position="83"/>
        <end position="105"/>
    </location>
</feature>
<gene>
    <name evidence="8" type="ORF">DUNSADRAFT_10987</name>
</gene>
<evidence type="ECO:0000256" key="4">
    <source>
        <dbReference type="ARBA" id="ARBA00022833"/>
    </source>
</evidence>
<dbReference type="Proteomes" id="UP000815325">
    <property type="component" value="Unassembled WGS sequence"/>
</dbReference>
<evidence type="ECO:0000256" key="1">
    <source>
        <dbReference type="ARBA" id="ARBA00004123"/>
    </source>
</evidence>
<dbReference type="PANTHER" id="PTHR12786:SF2">
    <property type="entry name" value="SPLICING FACTOR 3A SUBUNIT 3"/>
    <property type="match status" value="1"/>
</dbReference>
<feature type="compositionally biased region" description="Acidic residues" evidence="6">
    <location>
        <begin position="83"/>
        <end position="92"/>
    </location>
</feature>
<dbReference type="InterPro" id="IPR000690">
    <property type="entry name" value="Matrin/U1-C_Znf_C2H2"/>
</dbReference>
<evidence type="ECO:0000256" key="5">
    <source>
        <dbReference type="ARBA" id="ARBA00023242"/>
    </source>
</evidence>
<organism evidence="8 9">
    <name type="scientific">Dunaliella salina</name>
    <name type="common">Green alga</name>
    <name type="synonym">Protococcus salinus</name>
    <dbReference type="NCBI Taxonomy" id="3046"/>
    <lineage>
        <taxon>Eukaryota</taxon>
        <taxon>Viridiplantae</taxon>
        <taxon>Chlorophyta</taxon>
        <taxon>core chlorophytes</taxon>
        <taxon>Chlorophyceae</taxon>
        <taxon>CS clade</taxon>
        <taxon>Chlamydomonadales</taxon>
        <taxon>Dunaliellaceae</taxon>
        <taxon>Dunaliella</taxon>
    </lineage>
</organism>
<feature type="domain" description="Matrin-type" evidence="7">
    <location>
        <begin position="138"/>
        <end position="169"/>
    </location>
</feature>
<evidence type="ECO:0000256" key="2">
    <source>
        <dbReference type="ARBA" id="ARBA00022723"/>
    </source>
</evidence>
<dbReference type="PROSITE" id="PS50171">
    <property type="entry name" value="ZF_MATRIN"/>
    <property type="match status" value="1"/>
</dbReference>
<evidence type="ECO:0000259" key="7">
    <source>
        <dbReference type="PROSITE" id="PS50171"/>
    </source>
</evidence>
<keyword evidence="3" id="KW-0863">Zinc-finger</keyword>
<dbReference type="InterPro" id="IPR024598">
    <property type="entry name" value="SF3a60/Prp9_C"/>
</dbReference>
<keyword evidence="5" id="KW-0539">Nucleus</keyword>
<protein>
    <recommendedName>
        <fullName evidence="7">Matrin-type domain-containing protein</fullName>
    </recommendedName>
</protein>
<reference evidence="8" key="1">
    <citation type="submission" date="2017-08" db="EMBL/GenBank/DDBJ databases">
        <authorList>
            <person name="Polle J.E."/>
            <person name="Barry K."/>
            <person name="Cushman J."/>
            <person name="Schmutz J."/>
            <person name="Tran D."/>
            <person name="Hathwaick L.T."/>
            <person name="Yim W.C."/>
            <person name="Jenkins J."/>
            <person name="Mckie-Krisberg Z.M."/>
            <person name="Prochnik S."/>
            <person name="Lindquist E."/>
            <person name="Dockter R.B."/>
            <person name="Adam C."/>
            <person name="Molina H."/>
            <person name="Bunkerborg J."/>
            <person name="Jin E."/>
            <person name="Buchheim M."/>
            <person name="Magnuson J."/>
        </authorList>
    </citation>
    <scope>NUCLEOTIDE SEQUENCE</scope>
    <source>
        <strain evidence="8">CCAP 19/18</strain>
    </source>
</reference>
<evidence type="ECO:0000313" key="9">
    <source>
        <dbReference type="Proteomes" id="UP000815325"/>
    </source>
</evidence>
<comment type="caution">
    <text evidence="8">The sequence shown here is derived from an EMBL/GenBank/DDBJ whole genome shotgun (WGS) entry which is preliminary data.</text>
</comment>
<keyword evidence="9" id="KW-1185">Reference proteome</keyword>
<evidence type="ECO:0000313" key="8">
    <source>
        <dbReference type="EMBL" id="KAF5832941.1"/>
    </source>
</evidence>
<comment type="subcellular location">
    <subcellularLocation>
        <location evidence="1">Nucleus</location>
    </subcellularLocation>
</comment>
<name>A0ABZ3KUU3_DUNSA</name>